<keyword evidence="1" id="KW-0732">Signal</keyword>
<dbReference type="Proteomes" id="UP001600888">
    <property type="component" value="Unassembled WGS sequence"/>
</dbReference>
<comment type="caution">
    <text evidence="2">The sequence shown here is derived from an EMBL/GenBank/DDBJ whole genome shotgun (WGS) entry which is preliminary data.</text>
</comment>
<dbReference type="SUPFAM" id="SSF50494">
    <property type="entry name" value="Trypsin-like serine proteases"/>
    <property type="match status" value="1"/>
</dbReference>
<accession>A0ABR4DV22</accession>
<organism evidence="2 3">
    <name type="scientific">Diaporthe vaccinii</name>
    <dbReference type="NCBI Taxonomy" id="105482"/>
    <lineage>
        <taxon>Eukaryota</taxon>
        <taxon>Fungi</taxon>
        <taxon>Dikarya</taxon>
        <taxon>Ascomycota</taxon>
        <taxon>Pezizomycotina</taxon>
        <taxon>Sordariomycetes</taxon>
        <taxon>Sordariomycetidae</taxon>
        <taxon>Diaporthales</taxon>
        <taxon>Diaporthaceae</taxon>
        <taxon>Diaporthe</taxon>
        <taxon>Diaporthe eres species complex</taxon>
    </lineage>
</organism>
<name>A0ABR4DV22_9PEZI</name>
<keyword evidence="3" id="KW-1185">Reference proteome</keyword>
<dbReference type="PANTHER" id="PTHR15462">
    <property type="entry name" value="SERINE PROTEASE"/>
    <property type="match status" value="1"/>
</dbReference>
<evidence type="ECO:0008006" key="4">
    <source>
        <dbReference type="Google" id="ProtNLM"/>
    </source>
</evidence>
<dbReference type="Gene3D" id="2.40.10.10">
    <property type="entry name" value="Trypsin-like serine proteases"/>
    <property type="match status" value="1"/>
</dbReference>
<dbReference type="PANTHER" id="PTHR15462:SF8">
    <property type="entry name" value="SERINE PROTEASE"/>
    <property type="match status" value="1"/>
</dbReference>
<protein>
    <recommendedName>
        <fullName evidence="4">Peptidase S1 domain-containing protein</fullName>
    </recommendedName>
</protein>
<sequence length="290" mass="31121">MLCLASNANTYSLPTPESEPVFTPLGVGTTEVSQAGIASIDGGLVPEFVALDAEILRSVAESNVTEVPPSDFGDAGQAVRRGIIGAVDDRVRWTDRNFPYSPIGRIQFGGIWCSATLGTPITFQPAYAGGDTYPSSAVQYVLNSGVPIGAPCWKFSDWAILILKDRIGDQRGYFGARVIEDQHLNKNVWYHLGYPQDRDGGTQPYRQGQITVARLGGFSDCPNERRAMLVTDADAIGGQSGGPLWLGPEWDANGNRYAYGVCSASSILDTAFSGGTIFTQWVGAARINYP</sequence>
<evidence type="ECO:0000313" key="3">
    <source>
        <dbReference type="Proteomes" id="UP001600888"/>
    </source>
</evidence>
<dbReference type="InterPro" id="IPR009003">
    <property type="entry name" value="Peptidase_S1_PA"/>
</dbReference>
<proteinExistence type="predicted"/>
<dbReference type="EMBL" id="JBAWTH010000163">
    <property type="protein sequence ID" value="KAL2274216.1"/>
    <property type="molecule type" value="Genomic_DNA"/>
</dbReference>
<gene>
    <name evidence="2" type="ORF">FJTKL_03566</name>
</gene>
<evidence type="ECO:0000313" key="2">
    <source>
        <dbReference type="EMBL" id="KAL2274216.1"/>
    </source>
</evidence>
<dbReference type="InterPro" id="IPR043504">
    <property type="entry name" value="Peptidase_S1_PA_chymotrypsin"/>
</dbReference>
<dbReference type="InterPro" id="IPR050966">
    <property type="entry name" value="Glutamyl_endopeptidase"/>
</dbReference>
<reference evidence="2 3" key="1">
    <citation type="submission" date="2024-03" db="EMBL/GenBank/DDBJ databases">
        <title>A high-quality draft genome sequence of Diaporthe vaccinii, a causative agent of upright dieback and viscid rot disease in cranberry plants.</title>
        <authorList>
            <person name="Sarrasin M."/>
            <person name="Lang B.F."/>
            <person name="Burger G."/>
        </authorList>
    </citation>
    <scope>NUCLEOTIDE SEQUENCE [LARGE SCALE GENOMIC DNA]</scope>
    <source>
        <strain evidence="2 3">IS7</strain>
    </source>
</reference>
<evidence type="ECO:0000256" key="1">
    <source>
        <dbReference type="ARBA" id="ARBA00022729"/>
    </source>
</evidence>